<name>A0A2P6N7M7_9EUKA</name>
<sequence>MTDKNTITIKIGRYNLSDIRFAEHWAVKINDTWYEVMGQGKKSNNSPNVIDTHNDDSKYTTITDMKDIPSTFTENDIVKWIQGWVETNQVYNWTRANCQQMVSQMISHFTRIKVHTQNTKLGTGLMLAGAATLTAAALVAPILAIPGIFIAGIGTVARGDHGTPINENCGCYLCRNQAGNPKTEQSVDRLIVENDATTFM</sequence>
<comment type="caution">
    <text evidence="1">The sequence shown here is derived from an EMBL/GenBank/DDBJ whole genome shotgun (WGS) entry which is preliminary data.</text>
</comment>
<protein>
    <submittedName>
        <fullName evidence="1">Uncharacterized protein</fullName>
    </submittedName>
</protein>
<dbReference type="EMBL" id="MDYQ01000165">
    <property type="protein sequence ID" value="PRP79940.1"/>
    <property type="molecule type" value="Genomic_DNA"/>
</dbReference>
<dbReference type="InParanoid" id="A0A2P6N7M7"/>
<evidence type="ECO:0000313" key="1">
    <source>
        <dbReference type="EMBL" id="PRP79940.1"/>
    </source>
</evidence>
<dbReference type="Proteomes" id="UP000241769">
    <property type="component" value="Unassembled WGS sequence"/>
</dbReference>
<keyword evidence="2" id="KW-1185">Reference proteome</keyword>
<organism evidence="1 2">
    <name type="scientific">Planoprotostelium fungivorum</name>
    <dbReference type="NCBI Taxonomy" id="1890364"/>
    <lineage>
        <taxon>Eukaryota</taxon>
        <taxon>Amoebozoa</taxon>
        <taxon>Evosea</taxon>
        <taxon>Variosea</taxon>
        <taxon>Cavosteliida</taxon>
        <taxon>Cavosteliaceae</taxon>
        <taxon>Planoprotostelium</taxon>
    </lineage>
</organism>
<gene>
    <name evidence="1" type="ORF">PROFUN_05916</name>
</gene>
<accession>A0A2P6N7M7</accession>
<evidence type="ECO:0000313" key="2">
    <source>
        <dbReference type="Proteomes" id="UP000241769"/>
    </source>
</evidence>
<reference evidence="1 2" key="1">
    <citation type="journal article" date="2018" name="Genome Biol. Evol.">
        <title>Multiple Roots of Fruiting Body Formation in Amoebozoa.</title>
        <authorList>
            <person name="Hillmann F."/>
            <person name="Forbes G."/>
            <person name="Novohradska S."/>
            <person name="Ferling I."/>
            <person name="Riege K."/>
            <person name="Groth M."/>
            <person name="Westermann M."/>
            <person name="Marz M."/>
            <person name="Spaller T."/>
            <person name="Winckler T."/>
            <person name="Schaap P."/>
            <person name="Glockner G."/>
        </authorList>
    </citation>
    <scope>NUCLEOTIDE SEQUENCE [LARGE SCALE GENOMIC DNA]</scope>
    <source>
        <strain evidence="1 2">Jena</strain>
    </source>
</reference>
<proteinExistence type="predicted"/>
<dbReference type="AlphaFoldDB" id="A0A2P6N7M7"/>